<sequence length="216" mass="24872">MTTVENDKLLKLVMNDSELGTRLLSLLLLNNNNNKTDLLNKINNNTTTHTTEDEHRLKKRQKNTEASARFRARQKIKYKENLIKLNELNTKINKFNNKISLLELENKNLKLKIQKFNELKTNELLNNIKKIVYKTFPYHVNKFRNLNIILSILLLLLFSLSPVDSVFIKSSIFIVSISLYSILCIVLIKFSASLSLPFVSVSKLVSSSISLTVVYS</sequence>
<accession>H2B1E3</accession>
<dbReference type="Pfam" id="PF07716">
    <property type="entry name" value="bZIP_2"/>
    <property type="match status" value="1"/>
</dbReference>
<evidence type="ECO:0000256" key="1">
    <source>
        <dbReference type="SAM" id="Coils"/>
    </source>
</evidence>
<keyword evidence="3" id="KW-1133">Transmembrane helix</keyword>
<dbReference type="InterPro" id="IPR004827">
    <property type="entry name" value="bZIP"/>
</dbReference>
<evidence type="ECO:0000256" key="3">
    <source>
        <dbReference type="SAM" id="Phobius"/>
    </source>
</evidence>
<dbReference type="SUPFAM" id="SSF57959">
    <property type="entry name" value="Leucine zipper domain"/>
    <property type="match status" value="1"/>
</dbReference>
<evidence type="ECO:0000313" key="5">
    <source>
        <dbReference type="EMBL" id="CCF60443.1"/>
    </source>
</evidence>
<feature type="transmembrane region" description="Helical" evidence="3">
    <location>
        <begin position="166"/>
        <end position="188"/>
    </location>
</feature>
<dbReference type="GO" id="GO:0003700">
    <property type="term" value="F:DNA-binding transcription factor activity"/>
    <property type="evidence" value="ECO:0007669"/>
    <property type="project" value="InterPro"/>
</dbReference>
<organism evidence="5 6">
    <name type="scientific">Kazachstania africana (strain ATCC 22294 / BCRC 22015 / CBS 2517 / CECT 1963 / NBRC 1671 / NRRL Y-8276)</name>
    <name type="common">Yeast</name>
    <name type="synonym">Kluyveromyces africanus</name>
    <dbReference type="NCBI Taxonomy" id="1071382"/>
    <lineage>
        <taxon>Eukaryota</taxon>
        <taxon>Fungi</taxon>
        <taxon>Dikarya</taxon>
        <taxon>Ascomycota</taxon>
        <taxon>Saccharomycotina</taxon>
        <taxon>Saccharomycetes</taxon>
        <taxon>Saccharomycetales</taxon>
        <taxon>Saccharomycetaceae</taxon>
        <taxon>Kazachstania</taxon>
    </lineage>
</organism>
<dbReference type="InParanoid" id="H2B1E3"/>
<keyword evidence="3" id="KW-0812">Transmembrane</keyword>
<dbReference type="STRING" id="1071382.H2B1E3"/>
<keyword evidence="3" id="KW-0472">Membrane</keyword>
<dbReference type="GeneID" id="13886632"/>
<dbReference type="AlphaFoldDB" id="H2B1E3"/>
<keyword evidence="1" id="KW-0175">Coiled coil</keyword>
<dbReference type="Proteomes" id="UP000005220">
    <property type="component" value="Chromosome 11"/>
</dbReference>
<dbReference type="EMBL" id="HE650831">
    <property type="protein sequence ID" value="CCF60443.1"/>
    <property type="molecule type" value="Genomic_DNA"/>
</dbReference>
<dbReference type="CDD" id="cd14705">
    <property type="entry name" value="bZIP_Zip1"/>
    <property type="match status" value="1"/>
</dbReference>
<dbReference type="eggNOG" id="ENOG502S9W2">
    <property type="taxonomic scope" value="Eukaryota"/>
</dbReference>
<feature type="coiled-coil region" evidence="1">
    <location>
        <begin position="78"/>
        <end position="119"/>
    </location>
</feature>
<dbReference type="PROSITE" id="PS00036">
    <property type="entry name" value="BZIP_BASIC"/>
    <property type="match status" value="1"/>
</dbReference>
<protein>
    <recommendedName>
        <fullName evidence="4">BZIP domain-containing protein</fullName>
    </recommendedName>
</protein>
<dbReference type="RefSeq" id="XP_003959578.1">
    <property type="nucleotide sequence ID" value="XM_003959529.1"/>
</dbReference>
<dbReference type="OrthoDB" id="1939598at2759"/>
<feature type="transmembrane region" description="Helical" evidence="3">
    <location>
        <begin position="143"/>
        <end position="160"/>
    </location>
</feature>
<feature type="domain" description="BZIP" evidence="4">
    <location>
        <begin position="58"/>
        <end position="73"/>
    </location>
</feature>
<name>H2B1E3_KAZAF</name>
<evidence type="ECO:0000313" key="6">
    <source>
        <dbReference type="Proteomes" id="UP000005220"/>
    </source>
</evidence>
<dbReference type="HOGENOM" id="CLU_1277782_0_0_1"/>
<feature type="region of interest" description="Disordered" evidence="2">
    <location>
        <begin position="42"/>
        <end position="64"/>
    </location>
</feature>
<reference evidence="5 6" key="1">
    <citation type="journal article" date="2011" name="Proc. Natl. Acad. Sci. U.S.A.">
        <title>Evolutionary erosion of yeast sex chromosomes by mating-type switching accidents.</title>
        <authorList>
            <person name="Gordon J.L."/>
            <person name="Armisen D."/>
            <person name="Proux-Wera E."/>
            <person name="Oheigeartaigh S.S."/>
            <person name="Byrne K.P."/>
            <person name="Wolfe K.H."/>
        </authorList>
    </citation>
    <scope>NUCLEOTIDE SEQUENCE [LARGE SCALE GENOMIC DNA]</scope>
    <source>
        <strain evidence="6">ATCC 22294 / BCRC 22015 / CBS 2517 / CECT 1963 / NBRC 1671 / NRRL Y-8276</strain>
    </source>
</reference>
<evidence type="ECO:0000256" key="2">
    <source>
        <dbReference type="SAM" id="MobiDB-lite"/>
    </source>
</evidence>
<gene>
    <name evidence="5" type="primary">KAFR0K00870</name>
    <name evidence="5" type="ORF">KAFR_0K00870</name>
</gene>
<evidence type="ECO:0000259" key="4">
    <source>
        <dbReference type="PROSITE" id="PS00036"/>
    </source>
</evidence>
<dbReference type="KEGG" id="kaf:KAFR_0K00870"/>
<dbReference type="InterPro" id="IPR046347">
    <property type="entry name" value="bZIP_sf"/>
</dbReference>
<proteinExistence type="predicted"/>
<keyword evidence="6" id="KW-1185">Reference proteome</keyword>